<comment type="caution">
    <text evidence="1">The sequence shown here is derived from an EMBL/GenBank/DDBJ whole genome shotgun (WGS) entry which is preliminary data.</text>
</comment>
<dbReference type="AlphaFoldDB" id="A0A3A1N5Z7"/>
<evidence type="ECO:0000313" key="1">
    <source>
        <dbReference type="EMBL" id="RIV30669.1"/>
    </source>
</evidence>
<gene>
    <name evidence="1" type="ORF">D2V08_16475</name>
</gene>
<keyword evidence="2" id="KW-1185">Reference proteome</keyword>
<accession>A0A3A1N5Z7</accession>
<sequence length="112" mass="12695">MITNLHKRILILASLLMAVAILAPSIIKLGHALYEHSQEEQCIAYGTNHIHDGNLDCDFHDFTLANKVLFNSSFTYIPVEIPEIRYTTSIYTFIYKPKEVSFRALRGPPSVS</sequence>
<protein>
    <submittedName>
        <fullName evidence="1">Uncharacterized protein</fullName>
    </submittedName>
</protein>
<dbReference type="Proteomes" id="UP000266067">
    <property type="component" value="Unassembled WGS sequence"/>
</dbReference>
<organism evidence="1 2">
    <name type="scientific">Flagellimonas lutimaris</name>
    <dbReference type="NCBI Taxonomy" id="475082"/>
    <lineage>
        <taxon>Bacteria</taxon>
        <taxon>Pseudomonadati</taxon>
        <taxon>Bacteroidota</taxon>
        <taxon>Flavobacteriia</taxon>
        <taxon>Flavobacteriales</taxon>
        <taxon>Flavobacteriaceae</taxon>
        <taxon>Flagellimonas</taxon>
    </lineage>
</organism>
<evidence type="ECO:0000313" key="2">
    <source>
        <dbReference type="Proteomes" id="UP000266067"/>
    </source>
</evidence>
<reference evidence="1 2" key="1">
    <citation type="submission" date="2018-08" db="EMBL/GenBank/DDBJ databases">
        <title>Proposal of Muricauda 72 sp.nov. and Muricauda NH166 sp.nov., isolated from seawater.</title>
        <authorList>
            <person name="Cheng H."/>
            <person name="Wu Y.-H."/>
            <person name="Guo L.-L."/>
            <person name="Xu X.-W."/>
        </authorList>
    </citation>
    <scope>NUCLEOTIDE SEQUENCE [LARGE SCALE GENOMIC DNA]</scope>
    <source>
        <strain evidence="1 2">KCTC 22173</strain>
    </source>
</reference>
<name>A0A3A1N5Z7_9FLAO</name>
<dbReference type="EMBL" id="QXFH01000077">
    <property type="protein sequence ID" value="RIV30669.1"/>
    <property type="molecule type" value="Genomic_DNA"/>
</dbReference>
<proteinExistence type="predicted"/>